<proteinExistence type="predicted"/>
<gene>
    <name evidence="1" type="ORF">H3H37_01255</name>
</gene>
<dbReference type="EMBL" id="JACEZT010000001">
    <property type="protein sequence ID" value="MBA5635679.1"/>
    <property type="molecule type" value="Genomic_DNA"/>
</dbReference>
<dbReference type="RefSeq" id="WP_182159248.1">
    <property type="nucleotide sequence ID" value="NZ_JACEZT010000001.1"/>
</dbReference>
<accession>A0A7W2ENC3</accession>
<evidence type="ECO:0000313" key="2">
    <source>
        <dbReference type="Proteomes" id="UP000534388"/>
    </source>
</evidence>
<reference evidence="1 2" key="1">
    <citation type="submission" date="2020-07" db="EMBL/GenBank/DDBJ databases">
        <title>Novel species isolated from subtropical streams in China.</title>
        <authorList>
            <person name="Lu H."/>
        </authorList>
    </citation>
    <scope>NUCLEOTIDE SEQUENCE [LARGE SCALE GENOMIC DNA]</scope>
    <source>
        <strain evidence="1 2">LX20W</strain>
    </source>
</reference>
<protein>
    <submittedName>
        <fullName evidence="1">Uncharacterized protein</fullName>
    </submittedName>
</protein>
<comment type="caution">
    <text evidence="1">The sequence shown here is derived from an EMBL/GenBank/DDBJ whole genome shotgun (WGS) entry which is preliminary data.</text>
</comment>
<organism evidence="1 2">
    <name type="scientific">Rugamonas brunnea</name>
    <dbReference type="NCBI Taxonomy" id="2758569"/>
    <lineage>
        <taxon>Bacteria</taxon>
        <taxon>Pseudomonadati</taxon>
        <taxon>Pseudomonadota</taxon>
        <taxon>Betaproteobacteria</taxon>
        <taxon>Burkholderiales</taxon>
        <taxon>Oxalobacteraceae</taxon>
        <taxon>Telluria group</taxon>
        <taxon>Rugamonas</taxon>
    </lineage>
</organism>
<sequence length="207" mass="23593">MQDLISFIKTIHGRSIEISSHLQQRFSLDSAKEPLGGFAAVGNQSILEFELLTHYKNIWSRNHEADQEKLKILRHENGERVMAVTKSAFILSMSALEFSAKQVVLTNPAKLRPMKGRVYLSKIIEESVAAGIILMEEERPWKGLIELRNTAIHNNGIADVTEAYVIPGAHDITFNSGVMVSESWNYFPRLQMWMIEAFGRWCEGYLR</sequence>
<dbReference type="AlphaFoldDB" id="A0A7W2ENC3"/>
<dbReference type="Proteomes" id="UP000534388">
    <property type="component" value="Unassembled WGS sequence"/>
</dbReference>
<evidence type="ECO:0000313" key="1">
    <source>
        <dbReference type="EMBL" id="MBA5635679.1"/>
    </source>
</evidence>
<name>A0A7W2ENC3_9BURK</name>
<keyword evidence="2" id="KW-1185">Reference proteome</keyword>